<reference evidence="1" key="2">
    <citation type="journal article" date="2015" name="Data Brief">
        <title>Shoot transcriptome of the giant reed, Arundo donax.</title>
        <authorList>
            <person name="Barrero R.A."/>
            <person name="Guerrero F.D."/>
            <person name="Moolhuijzen P."/>
            <person name="Goolsby J.A."/>
            <person name="Tidwell J."/>
            <person name="Bellgard S.E."/>
            <person name="Bellgard M.I."/>
        </authorList>
    </citation>
    <scope>NUCLEOTIDE SEQUENCE</scope>
    <source>
        <tissue evidence="1">Shoot tissue taken approximately 20 cm above the soil surface</tissue>
    </source>
</reference>
<organism evidence="1">
    <name type="scientific">Arundo donax</name>
    <name type="common">Giant reed</name>
    <name type="synonym">Donax arundinaceus</name>
    <dbReference type="NCBI Taxonomy" id="35708"/>
    <lineage>
        <taxon>Eukaryota</taxon>
        <taxon>Viridiplantae</taxon>
        <taxon>Streptophyta</taxon>
        <taxon>Embryophyta</taxon>
        <taxon>Tracheophyta</taxon>
        <taxon>Spermatophyta</taxon>
        <taxon>Magnoliopsida</taxon>
        <taxon>Liliopsida</taxon>
        <taxon>Poales</taxon>
        <taxon>Poaceae</taxon>
        <taxon>PACMAD clade</taxon>
        <taxon>Arundinoideae</taxon>
        <taxon>Arundineae</taxon>
        <taxon>Arundo</taxon>
    </lineage>
</organism>
<protein>
    <submittedName>
        <fullName evidence="1">Uncharacterized protein</fullName>
    </submittedName>
</protein>
<dbReference type="AlphaFoldDB" id="A0A0A9AAY0"/>
<sequence length="80" mass="8592">MQEDVRAAGDAQECRAAVDQECGGEEKCVKLFGVLLKDAARKRGRCEDAAASERPIKMIRIGEPWVSVPSSGPGRFGGEN</sequence>
<evidence type="ECO:0000313" key="1">
    <source>
        <dbReference type="EMBL" id="JAD48854.1"/>
    </source>
</evidence>
<accession>A0A0A9AAY0</accession>
<name>A0A0A9AAY0_ARUDO</name>
<reference evidence="1" key="1">
    <citation type="submission" date="2014-09" db="EMBL/GenBank/DDBJ databases">
        <authorList>
            <person name="Magalhaes I.L.F."/>
            <person name="Oliveira U."/>
            <person name="Santos F.R."/>
            <person name="Vidigal T.H.D.A."/>
            <person name="Brescovit A.D."/>
            <person name="Santos A.J."/>
        </authorList>
    </citation>
    <scope>NUCLEOTIDE SEQUENCE</scope>
    <source>
        <tissue evidence="1">Shoot tissue taken approximately 20 cm above the soil surface</tissue>
    </source>
</reference>
<proteinExistence type="predicted"/>
<dbReference type="EMBL" id="GBRH01249041">
    <property type="protein sequence ID" value="JAD48854.1"/>
    <property type="molecule type" value="Transcribed_RNA"/>
</dbReference>